<sequence>MKRIIFITTLLIMSIFSLTSKGQTLPPLNQKIVDYVKTVIGKKVDRGECWDLANRALTDNKAEWDGEYKYGTLLNPKKDEILPGDIIQFEKVKVVFKVGNTTTTEMMPHHTAIVYRVIEAGTYELAHQNTGFSGRKVGLSEFNLNNMVKGKIYFYRPEYKK</sequence>
<feature type="signal peptide" evidence="1">
    <location>
        <begin position="1"/>
        <end position="22"/>
    </location>
</feature>
<evidence type="ECO:0000259" key="2">
    <source>
        <dbReference type="Pfam" id="PF25459"/>
    </source>
</evidence>
<proteinExistence type="predicted"/>
<gene>
    <name evidence="3" type="ORF">SAMN05216323_100648</name>
</gene>
<accession>A0A1G6H2W1</accession>
<dbReference type="RefSeq" id="WP_092435516.1">
    <property type="nucleotide sequence ID" value="NZ_FMYP01000006.1"/>
</dbReference>
<dbReference type="Pfam" id="PF25459">
    <property type="entry name" value="AIM3_BBC1_C"/>
    <property type="match status" value="1"/>
</dbReference>
<protein>
    <recommendedName>
        <fullName evidence="2">BBC1/AIM3 cysteine proteinase-fold domain-containing protein</fullName>
    </recommendedName>
</protein>
<evidence type="ECO:0000313" key="4">
    <source>
        <dbReference type="Proteomes" id="UP000199452"/>
    </source>
</evidence>
<reference evidence="3 4" key="1">
    <citation type="submission" date="2016-09" db="EMBL/GenBank/DDBJ databases">
        <authorList>
            <person name="Capua I."/>
            <person name="De Benedictis P."/>
            <person name="Joannis T."/>
            <person name="Lombin L.H."/>
            <person name="Cattoli G."/>
        </authorList>
    </citation>
    <scope>NUCLEOTIDE SEQUENCE [LARGE SCALE GENOMIC DNA]</scope>
    <source>
        <strain evidence="3 4">A7P-90m</strain>
    </source>
</reference>
<dbReference type="EMBL" id="FMYP01000006">
    <property type="protein sequence ID" value="SDB88602.1"/>
    <property type="molecule type" value="Genomic_DNA"/>
</dbReference>
<organism evidence="3 4">
    <name type="scientific">Williamwhitmania taraxaci</name>
    <dbReference type="NCBI Taxonomy" id="1640674"/>
    <lineage>
        <taxon>Bacteria</taxon>
        <taxon>Pseudomonadati</taxon>
        <taxon>Bacteroidota</taxon>
        <taxon>Bacteroidia</taxon>
        <taxon>Bacteroidales</taxon>
        <taxon>Williamwhitmaniaceae</taxon>
        <taxon>Williamwhitmania</taxon>
    </lineage>
</organism>
<evidence type="ECO:0000256" key="1">
    <source>
        <dbReference type="SAM" id="SignalP"/>
    </source>
</evidence>
<feature type="domain" description="BBC1/AIM3 cysteine proteinase-fold" evidence="2">
    <location>
        <begin position="30"/>
        <end position="157"/>
    </location>
</feature>
<keyword evidence="4" id="KW-1185">Reference proteome</keyword>
<dbReference type="OrthoDB" id="956965at2"/>
<keyword evidence="1" id="KW-0732">Signal</keyword>
<name>A0A1G6H2W1_9BACT</name>
<evidence type="ECO:0000313" key="3">
    <source>
        <dbReference type="EMBL" id="SDB88602.1"/>
    </source>
</evidence>
<dbReference type="InterPro" id="IPR057402">
    <property type="entry name" value="AIM3_BBC1_C"/>
</dbReference>
<feature type="chain" id="PRO_5011483340" description="BBC1/AIM3 cysteine proteinase-fold domain-containing protein" evidence="1">
    <location>
        <begin position="23"/>
        <end position="161"/>
    </location>
</feature>
<dbReference type="Proteomes" id="UP000199452">
    <property type="component" value="Unassembled WGS sequence"/>
</dbReference>
<dbReference type="STRING" id="1640674.SAMN05216323_100648"/>
<dbReference type="AlphaFoldDB" id="A0A1G6H2W1"/>